<feature type="signal peptide" evidence="2">
    <location>
        <begin position="1"/>
        <end position="21"/>
    </location>
</feature>
<dbReference type="AlphaFoldDB" id="A0A7V2ZLX0"/>
<keyword evidence="2" id="KW-0732">Signal</keyword>
<dbReference type="NCBIfam" id="NF033709">
    <property type="entry name" value="PorV_fam"/>
    <property type="match status" value="1"/>
</dbReference>
<gene>
    <name evidence="3" type="ORF">ENS31_12850</name>
</gene>
<sequence>MRSKIILFSILFLSTIATTNAQTVFAKYAGEFMALGVGGRALGMGGAFVAVANDVTSGYYNPAGLANLNYPQIALMHSEQFGNLVNYDYGAVAIPFNTDMSFGLSVMRLGVDGIPDTRNALYDANGDGVIDIRDDRLDYSKITEFSNQDWAFYLTFAKRQESNFYWGVNAKIIRRSLAEYSATGIGFDVGAFYTPIENLYLGANLQDATTTLVAWSTGRNELVSPTLKIGGAYKLTEFLGGYLMPAVDFDVRFENRRFASQFNIGPVSFDMHAGLEYTFKNLIYVRGGYNDVKQFTVGAGVKLPKLNIDYSFARFSESEIDRLPDSHRISIILTLEEPRFLRTGL</sequence>
<reference evidence="3" key="1">
    <citation type="journal article" date="2020" name="mSystems">
        <title>Genome- and Community-Level Interaction Insights into Carbon Utilization and Element Cycling Functions of Hydrothermarchaeota in Hydrothermal Sediment.</title>
        <authorList>
            <person name="Zhou Z."/>
            <person name="Liu Y."/>
            <person name="Xu W."/>
            <person name="Pan J."/>
            <person name="Luo Z.H."/>
            <person name="Li M."/>
        </authorList>
    </citation>
    <scope>NUCLEOTIDE SEQUENCE [LARGE SCALE GENOMIC DNA]</scope>
    <source>
        <strain evidence="3">SpSt-479</strain>
    </source>
</reference>
<name>A0A7V2ZLX0_9BACT</name>
<organism evidence="3">
    <name type="scientific">Ignavibacterium album</name>
    <dbReference type="NCBI Taxonomy" id="591197"/>
    <lineage>
        <taxon>Bacteria</taxon>
        <taxon>Pseudomonadati</taxon>
        <taxon>Ignavibacteriota</taxon>
        <taxon>Ignavibacteria</taxon>
        <taxon>Ignavibacteriales</taxon>
        <taxon>Ignavibacteriaceae</taxon>
        <taxon>Ignavibacterium</taxon>
    </lineage>
</organism>
<evidence type="ECO:0000256" key="2">
    <source>
        <dbReference type="SAM" id="SignalP"/>
    </source>
</evidence>
<dbReference type="SUPFAM" id="SSF56935">
    <property type="entry name" value="Porins"/>
    <property type="match status" value="1"/>
</dbReference>
<protein>
    <submittedName>
        <fullName evidence="3">PorV/PorQ family protein</fullName>
    </submittedName>
</protein>
<proteinExistence type="inferred from homology"/>
<feature type="chain" id="PRO_5030717439" evidence="2">
    <location>
        <begin position="22"/>
        <end position="345"/>
    </location>
</feature>
<evidence type="ECO:0000313" key="3">
    <source>
        <dbReference type="EMBL" id="HFI92398.1"/>
    </source>
</evidence>
<dbReference type="Pfam" id="PF03687">
    <property type="entry name" value="UPF0164"/>
    <property type="match status" value="1"/>
</dbReference>
<comment type="caution">
    <text evidence="3">The sequence shown here is derived from an EMBL/GenBank/DDBJ whole genome shotgun (WGS) entry which is preliminary data.</text>
</comment>
<accession>A0A7V2ZLX0</accession>
<dbReference type="Gene3D" id="2.40.160.60">
    <property type="entry name" value="Outer membrane protein transport protein (OMPP1/FadL/TodX)"/>
    <property type="match status" value="1"/>
</dbReference>
<evidence type="ECO:0000256" key="1">
    <source>
        <dbReference type="ARBA" id="ARBA00005846"/>
    </source>
</evidence>
<comment type="similarity">
    <text evidence="1">Belongs to the UPF0164 family.</text>
</comment>
<dbReference type="EMBL" id="DSUJ01000011">
    <property type="protein sequence ID" value="HFI92398.1"/>
    <property type="molecule type" value="Genomic_DNA"/>
</dbReference>
<dbReference type="InterPro" id="IPR005362">
    <property type="entry name" value="UPF0164"/>
</dbReference>